<comment type="catalytic activity">
    <reaction evidence="8">
        <text>L-seryl-[protein] + UTP = O-(5'-uridylyl)-L-seryl-[protein] + diphosphate</text>
        <dbReference type="Rhea" id="RHEA:64604"/>
        <dbReference type="Rhea" id="RHEA-COMP:9863"/>
        <dbReference type="Rhea" id="RHEA-COMP:16635"/>
        <dbReference type="ChEBI" id="CHEBI:29999"/>
        <dbReference type="ChEBI" id="CHEBI:33019"/>
        <dbReference type="ChEBI" id="CHEBI:46398"/>
        <dbReference type="ChEBI" id="CHEBI:156051"/>
    </reaction>
</comment>
<dbReference type="PANTHER" id="PTHR32057">
    <property type="entry name" value="PROTEIN ADENYLYLTRANSFERASE SELO, MITOCHONDRIAL"/>
    <property type="match status" value="1"/>
</dbReference>
<dbReference type="RefSeq" id="WP_248956470.1">
    <property type="nucleotide sequence ID" value="NZ_JAKIKU010000010.1"/>
</dbReference>
<evidence type="ECO:0000256" key="6">
    <source>
        <dbReference type="ARBA" id="ARBA00022840"/>
    </source>
</evidence>
<evidence type="ECO:0000313" key="9">
    <source>
        <dbReference type="EMBL" id="MCL1046938.1"/>
    </source>
</evidence>
<comment type="catalytic activity">
    <reaction evidence="8">
        <text>L-threonyl-[protein] + ATP = 3-O-(5'-adenylyl)-L-threonyl-[protein] + diphosphate</text>
        <dbReference type="Rhea" id="RHEA:54292"/>
        <dbReference type="Rhea" id="RHEA-COMP:11060"/>
        <dbReference type="Rhea" id="RHEA-COMP:13847"/>
        <dbReference type="ChEBI" id="CHEBI:30013"/>
        <dbReference type="ChEBI" id="CHEBI:30616"/>
        <dbReference type="ChEBI" id="CHEBI:33019"/>
        <dbReference type="ChEBI" id="CHEBI:138113"/>
        <dbReference type="EC" id="2.7.7.108"/>
    </reaction>
</comment>
<keyword evidence="8" id="KW-0464">Manganese</keyword>
<dbReference type="Pfam" id="PF02696">
    <property type="entry name" value="SelO"/>
    <property type="match status" value="1"/>
</dbReference>
<dbReference type="EC" id="2.7.7.108" evidence="8"/>
<dbReference type="PANTHER" id="PTHR32057:SF14">
    <property type="entry name" value="PROTEIN ADENYLYLTRANSFERASE SELO, MITOCHONDRIAL"/>
    <property type="match status" value="1"/>
</dbReference>
<comment type="similarity">
    <text evidence="1 8">Belongs to the SELO family.</text>
</comment>
<keyword evidence="6 8" id="KW-0067">ATP-binding</keyword>
<evidence type="ECO:0000256" key="8">
    <source>
        <dbReference type="HAMAP-Rule" id="MF_00692"/>
    </source>
</evidence>
<reference evidence="9 10" key="1">
    <citation type="submission" date="2022-01" db="EMBL/GenBank/DDBJ databases">
        <title>Whole genome-based taxonomy of the Shewanellaceae.</title>
        <authorList>
            <person name="Martin-Rodriguez A.J."/>
        </authorList>
    </citation>
    <scope>NUCLEOTIDE SEQUENCE [LARGE SCALE GENOMIC DNA]</scope>
    <source>
        <strain evidence="9 10">DSM 24955</strain>
    </source>
</reference>
<evidence type="ECO:0000256" key="3">
    <source>
        <dbReference type="ARBA" id="ARBA00022695"/>
    </source>
</evidence>
<feature type="binding site" evidence="8">
    <location>
        <position position="121"/>
    </location>
    <ligand>
        <name>ATP</name>
        <dbReference type="ChEBI" id="CHEBI:30616"/>
    </ligand>
</feature>
<keyword evidence="10" id="KW-1185">Reference proteome</keyword>
<comment type="catalytic activity">
    <reaction evidence="8">
        <text>L-tyrosyl-[protein] + UTP = O-(5'-uridylyl)-L-tyrosyl-[protein] + diphosphate</text>
        <dbReference type="Rhea" id="RHEA:83887"/>
        <dbReference type="Rhea" id="RHEA-COMP:10136"/>
        <dbReference type="Rhea" id="RHEA-COMP:20238"/>
        <dbReference type="ChEBI" id="CHEBI:33019"/>
        <dbReference type="ChEBI" id="CHEBI:46398"/>
        <dbReference type="ChEBI" id="CHEBI:46858"/>
        <dbReference type="ChEBI" id="CHEBI:90602"/>
    </reaction>
</comment>
<dbReference type="EC" id="2.7.7.-" evidence="8"/>
<feature type="active site" description="Proton acceptor" evidence="8">
    <location>
        <position position="250"/>
    </location>
</feature>
<feature type="binding site" evidence="8">
    <location>
        <position position="172"/>
    </location>
    <ligand>
        <name>ATP</name>
        <dbReference type="ChEBI" id="CHEBI:30616"/>
    </ligand>
</feature>
<evidence type="ECO:0000313" key="10">
    <source>
        <dbReference type="Proteomes" id="UP001202134"/>
    </source>
</evidence>
<accession>A0ABT0KSV0</accession>
<feature type="binding site" evidence="8">
    <location>
        <position position="260"/>
    </location>
    <ligand>
        <name>Mg(2+)</name>
        <dbReference type="ChEBI" id="CHEBI:18420"/>
    </ligand>
</feature>
<protein>
    <recommendedName>
        <fullName evidence="8">Protein nucleotidyltransferase YdiU</fullName>
        <ecNumber evidence="8">2.7.7.-</ecNumber>
    </recommendedName>
    <alternativeName>
        <fullName evidence="8">Protein adenylyltransferase YdiU</fullName>
        <ecNumber evidence="8">2.7.7.108</ecNumber>
    </alternativeName>
    <alternativeName>
        <fullName evidence="8">Protein uridylyltransferase YdiU</fullName>
        <ecNumber evidence="8">2.7.7.-</ecNumber>
    </alternativeName>
</protein>
<feature type="binding site" evidence="8">
    <location>
        <position position="122"/>
    </location>
    <ligand>
        <name>ATP</name>
        <dbReference type="ChEBI" id="CHEBI:30616"/>
    </ligand>
</feature>
<proteinExistence type="inferred from homology"/>
<dbReference type="NCBIfam" id="NF000658">
    <property type="entry name" value="PRK00029.1"/>
    <property type="match status" value="1"/>
</dbReference>
<evidence type="ECO:0000256" key="4">
    <source>
        <dbReference type="ARBA" id="ARBA00022723"/>
    </source>
</evidence>
<evidence type="ECO:0000256" key="1">
    <source>
        <dbReference type="ARBA" id="ARBA00009747"/>
    </source>
</evidence>
<comment type="cofactor">
    <cofactor evidence="8">
        <name>Mg(2+)</name>
        <dbReference type="ChEBI" id="CHEBI:18420"/>
    </cofactor>
    <cofactor evidence="8">
        <name>Mn(2+)</name>
        <dbReference type="ChEBI" id="CHEBI:29035"/>
    </cofactor>
</comment>
<keyword evidence="7 8" id="KW-0460">Magnesium</keyword>
<feature type="binding site" evidence="8">
    <location>
        <position position="83"/>
    </location>
    <ligand>
        <name>ATP</name>
        <dbReference type="ChEBI" id="CHEBI:30616"/>
    </ligand>
</feature>
<organism evidence="9 10">
    <name type="scientific">Shewanella electrodiphila</name>
    <dbReference type="NCBI Taxonomy" id="934143"/>
    <lineage>
        <taxon>Bacteria</taxon>
        <taxon>Pseudomonadati</taxon>
        <taxon>Pseudomonadota</taxon>
        <taxon>Gammaproteobacteria</taxon>
        <taxon>Alteromonadales</taxon>
        <taxon>Shewanellaceae</taxon>
        <taxon>Shewanella</taxon>
    </lineage>
</organism>
<comment type="catalytic activity">
    <reaction evidence="8">
        <text>L-tyrosyl-[protein] + ATP = O-(5'-adenylyl)-L-tyrosyl-[protein] + diphosphate</text>
        <dbReference type="Rhea" id="RHEA:54288"/>
        <dbReference type="Rhea" id="RHEA-COMP:10136"/>
        <dbReference type="Rhea" id="RHEA-COMP:13846"/>
        <dbReference type="ChEBI" id="CHEBI:30616"/>
        <dbReference type="ChEBI" id="CHEBI:33019"/>
        <dbReference type="ChEBI" id="CHEBI:46858"/>
        <dbReference type="ChEBI" id="CHEBI:83624"/>
        <dbReference type="EC" id="2.7.7.108"/>
    </reaction>
</comment>
<keyword evidence="4 8" id="KW-0479">Metal-binding</keyword>
<feature type="binding site" evidence="8">
    <location>
        <position position="84"/>
    </location>
    <ligand>
        <name>ATP</name>
        <dbReference type="ChEBI" id="CHEBI:30616"/>
    </ligand>
</feature>
<feature type="binding site" evidence="8">
    <location>
        <position position="260"/>
    </location>
    <ligand>
        <name>ATP</name>
        <dbReference type="ChEBI" id="CHEBI:30616"/>
    </ligand>
</feature>
<comment type="caution">
    <text evidence="9">The sequence shown here is derived from an EMBL/GenBank/DDBJ whole genome shotgun (WGS) entry which is preliminary data.</text>
</comment>
<sequence>MQFKQDFFEQLEGFYSQVYPLPISNPHWLAWSDDAAKLIGLSEPNDELLMQLSANHAVPGASYYAQVYSGHQFGGYSPRLGDGRSIILGEAFTTKPTGEHSLAWDVALKGAGPTPYSRHGDGRAVMRSAVREFLASEALAALSVPTTRALAVIGSDLPVWRESQETAAITVRLAKTHIRFGHFEYFCHSNEGGKDKLIKLLNFTIAQHYPHLSQDYQGYKAWFTQVVKDTAVLIGHWQAVGFAHGVLNTDNMSILGDSFDFGPFAFLDTFKEDFICNHSDPEGRYAFGQQPGIGLWNLQRLAQALTPVIESDDLVAALNTYQAELVQQYLLLMRAKMGLGLGDLAVNTVDKSTSKLAELQAAQNKADLDFIGRFCAVMQHNMLDYTHTFRALGQLDIGCNNPNIADDIIDRPQFDTWFKDYQQRVVAGNNGKMVEIAAWQTDRNSVNPKYILRNYLAQEAIVAVEEGDNSKLVELHQLLTTPYAEHTDKQHYAERPPQWGQGLIMSCSS</sequence>
<feature type="binding site" evidence="8">
    <location>
        <position position="251"/>
    </location>
    <ligand>
        <name>Mg(2+)</name>
        <dbReference type="ChEBI" id="CHEBI:18420"/>
    </ligand>
</feature>
<evidence type="ECO:0000256" key="2">
    <source>
        <dbReference type="ARBA" id="ARBA00022679"/>
    </source>
</evidence>
<keyword evidence="2 8" id="KW-0808">Transferase</keyword>
<keyword evidence="5 8" id="KW-0547">Nucleotide-binding</keyword>
<name>A0ABT0KSV0_9GAMM</name>
<evidence type="ECO:0000256" key="5">
    <source>
        <dbReference type="ARBA" id="ARBA00022741"/>
    </source>
</evidence>
<comment type="catalytic activity">
    <reaction evidence="8">
        <text>L-seryl-[protein] + ATP = 3-O-(5'-adenylyl)-L-seryl-[protein] + diphosphate</text>
        <dbReference type="Rhea" id="RHEA:58120"/>
        <dbReference type="Rhea" id="RHEA-COMP:9863"/>
        <dbReference type="Rhea" id="RHEA-COMP:15073"/>
        <dbReference type="ChEBI" id="CHEBI:29999"/>
        <dbReference type="ChEBI" id="CHEBI:30616"/>
        <dbReference type="ChEBI" id="CHEBI:33019"/>
        <dbReference type="ChEBI" id="CHEBI:142516"/>
        <dbReference type="EC" id="2.7.7.108"/>
    </reaction>
</comment>
<dbReference type="InterPro" id="IPR003846">
    <property type="entry name" value="SelO"/>
</dbReference>
<dbReference type="HAMAP" id="MF_00692">
    <property type="entry name" value="SelO"/>
    <property type="match status" value="1"/>
</dbReference>
<dbReference type="Proteomes" id="UP001202134">
    <property type="component" value="Unassembled WGS sequence"/>
</dbReference>
<comment type="function">
    <text evidence="8">Nucleotidyltransferase involved in the post-translational modification of proteins. It can catalyze the addition of adenosine monophosphate (AMP) or uridine monophosphate (UMP) to a protein, resulting in modifications known as AMPylation and UMPylation.</text>
</comment>
<keyword evidence="3 8" id="KW-0548">Nucleotidyltransferase</keyword>
<evidence type="ECO:0000256" key="7">
    <source>
        <dbReference type="ARBA" id="ARBA00022842"/>
    </source>
</evidence>
<feature type="binding site" evidence="8">
    <location>
        <position position="109"/>
    </location>
    <ligand>
        <name>ATP</name>
        <dbReference type="ChEBI" id="CHEBI:30616"/>
    </ligand>
</feature>
<comment type="catalytic activity">
    <reaction evidence="8">
        <text>L-histidyl-[protein] + UTP = N(tele)-(5'-uridylyl)-L-histidyl-[protein] + diphosphate</text>
        <dbReference type="Rhea" id="RHEA:83891"/>
        <dbReference type="Rhea" id="RHEA-COMP:9745"/>
        <dbReference type="Rhea" id="RHEA-COMP:20239"/>
        <dbReference type="ChEBI" id="CHEBI:29979"/>
        <dbReference type="ChEBI" id="CHEBI:33019"/>
        <dbReference type="ChEBI" id="CHEBI:46398"/>
        <dbReference type="ChEBI" id="CHEBI:233474"/>
    </reaction>
</comment>
<gene>
    <name evidence="8" type="primary">ydiU</name>
    <name evidence="8" type="synonym">selO</name>
    <name evidence="9" type="ORF">L2737_16695</name>
</gene>
<dbReference type="EMBL" id="JAKIKU010000010">
    <property type="protein sequence ID" value="MCL1046938.1"/>
    <property type="molecule type" value="Genomic_DNA"/>
</dbReference>
<feature type="binding site" evidence="8">
    <location>
        <position position="179"/>
    </location>
    <ligand>
        <name>ATP</name>
        <dbReference type="ChEBI" id="CHEBI:30616"/>
    </ligand>
</feature>
<feature type="binding site" evidence="8">
    <location>
        <position position="81"/>
    </location>
    <ligand>
        <name>ATP</name>
        <dbReference type="ChEBI" id="CHEBI:30616"/>
    </ligand>
</feature>